<feature type="domain" description="MITD1 C-terminal phospholipase D-like" evidence="2">
    <location>
        <begin position="192"/>
        <end position="322"/>
    </location>
</feature>
<dbReference type="EMBL" id="AZBU02000004">
    <property type="protein sequence ID" value="TKR82295.1"/>
    <property type="molecule type" value="Genomic_DNA"/>
</dbReference>
<dbReference type="PANTHER" id="PTHR21222">
    <property type="entry name" value="MIT DOMAIN-CONTAINING PROTEIN 1"/>
    <property type="match status" value="1"/>
</dbReference>
<dbReference type="AlphaFoldDB" id="A0A4V6A394"/>
<evidence type="ECO:0000313" key="3">
    <source>
        <dbReference type="EMBL" id="TKR82295.1"/>
    </source>
</evidence>
<protein>
    <recommendedName>
        <fullName evidence="2">MITD1 C-terminal phospholipase D-like domain-containing protein</fullName>
    </recommendedName>
</protein>
<reference evidence="3 4" key="1">
    <citation type="journal article" date="2015" name="Genome Biol.">
        <title>Comparative genomics of Steinernema reveals deeply conserved gene regulatory networks.</title>
        <authorList>
            <person name="Dillman A.R."/>
            <person name="Macchietto M."/>
            <person name="Porter C.F."/>
            <person name="Rogers A."/>
            <person name="Williams B."/>
            <person name="Antoshechkin I."/>
            <person name="Lee M.M."/>
            <person name="Goodwin Z."/>
            <person name="Lu X."/>
            <person name="Lewis E.E."/>
            <person name="Goodrich-Blair H."/>
            <person name="Stock S.P."/>
            <person name="Adams B.J."/>
            <person name="Sternberg P.W."/>
            <person name="Mortazavi A."/>
        </authorList>
    </citation>
    <scope>NUCLEOTIDE SEQUENCE [LARGE SCALE GENOMIC DNA]</scope>
    <source>
        <strain evidence="3 4">ALL</strain>
    </source>
</reference>
<feature type="region of interest" description="Disordered" evidence="1">
    <location>
        <begin position="1"/>
        <end position="52"/>
    </location>
</feature>
<feature type="compositionally biased region" description="Basic and acidic residues" evidence="1">
    <location>
        <begin position="109"/>
        <end position="119"/>
    </location>
</feature>
<evidence type="ECO:0000313" key="4">
    <source>
        <dbReference type="Proteomes" id="UP000298663"/>
    </source>
</evidence>
<reference evidence="3 4" key="2">
    <citation type="journal article" date="2019" name="G3 (Bethesda)">
        <title>Hybrid Assembly of the Genome of the Entomopathogenic Nematode Steinernema carpocapsae Identifies the X-Chromosome.</title>
        <authorList>
            <person name="Serra L."/>
            <person name="Macchietto M."/>
            <person name="Macias-Munoz A."/>
            <person name="McGill C.J."/>
            <person name="Rodriguez I.M."/>
            <person name="Rodriguez B."/>
            <person name="Murad R."/>
            <person name="Mortazavi A."/>
        </authorList>
    </citation>
    <scope>NUCLEOTIDE SEQUENCE [LARGE SCALE GENOMIC DNA]</scope>
    <source>
        <strain evidence="3 4">ALL</strain>
    </source>
</reference>
<dbReference type="OrthoDB" id="19553at2759"/>
<feature type="region of interest" description="Disordered" evidence="1">
    <location>
        <begin position="106"/>
        <end position="126"/>
    </location>
</feature>
<sequence length="327" mass="36375">MAPKCNCKTPTDADSSSEGSNPIDTQAGSASNSISQESGDNHDMSLGGSICRSRKSLKSVPASVARRNKNLKRALDQYNLAEEGAPAAKRSRLKQEALEMGNLAQTLFDDAKEREKRSSETQTENRAISGDHLLKAAVKYYEVAILLQEASKALANEDSQKVSTCVAKNISLMERFTKVVFKTTKIVNNSTGQSFEKVFGCCFNDRLTSVIVEDPYIISHNQVQLFMKLCELLASRASSLKIITLVTRPEAQIQKFDGLKASLLKKEITLIISKKDTIHDREIVFDNGWIVKIGRGLDIFKKPFMENQAERLCKETTVEVIKLYVSW</sequence>
<accession>A0A4V6A394</accession>
<dbReference type="STRING" id="34508.A0A4V6A394"/>
<keyword evidence="4" id="KW-1185">Reference proteome</keyword>
<dbReference type="InterPro" id="IPR052817">
    <property type="entry name" value="MIT_domain_contain_protein1"/>
</dbReference>
<dbReference type="PANTHER" id="PTHR21222:SF1">
    <property type="entry name" value="MIT DOMAIN-CONTAINING PROTEIN 1"/>
    <property type="match status" value="1"/>
</dbReference>
<dbReference type="Pfam" id="PF16565">
    <property type="entry name" value="MIT_C"/>
    <property type="match status" value="1"/>
</dbReference>
<name>A0A4V6A394_STECR</name>
<dbReference type="Proteomes" id="UP000298663">
    <property type="component" value="Unassembled WGS sequence"/>
</dbReference>
<evidence type="ECO:0000256" key="1">
    <source>
        <dbReference type="SAM" id="MobiDB-lite"/>
    </source>
</evidence>
<comment type="caution">
    <text evidence="3">The sequence shown here is derived from an EMBL/GenBank/DDBJ whole genome shotgun (WGS) entry which is preliminary data.</text>
</comment>
<organism evidence="3 4">
    <name type="scientific">Steinernema carpocapsae</name>
    <name type="common">Entomopathogenic nematode</name>
    <dbReference type="NCBI Taxonomy" id="34508"/>
    <lineage>
        <taxon>Eukaryota</taxon>
        <taxon>Metazoa</taxon>
        <taxon>Ecdysozoa</taxon>
        <taxon>Nematoda</taxon>
        <taxon>Chromadorea</taxon>
        <taxon>Rhabditida</taxon>
        <taxon>Tylenchina</taxon>
        <taxon>Panagrolaimomorpha</taxon>
        <taxon>Strongyloidoidea</taxon>
        <taxon>Steinernematidae</taxon>
        <taxon>Steinernema</taxon>
    </lineage>
</organism>
<dbReference type="Gene3D" id="3.30.870.30">
    <property type="entry name" value="MITD, C-terminal phospholipase D-like domain"/>
    <property type="match status" value="1"/>
</dbReference>
<proteinExistence type="predicted"/>
<gene>
    <name evidence="3" type="ORF">L596_016038</name>
</gene>
<evidence type="ECO:0000259" key="2">
    <source>
        <dbReference type="Pfam" id="PF16565"/>
    </source>
</evidence>
<feature type="compositionally biased region" description="Polar residues" evidence="1">
    <location>
        <begin position="8"/>
        <end position="38"/>
    </location>
</feature>
<dbReference type="InterPro" id="IPR032341">
    <property type="entry name" value="MITD1_C"/>
</dbReference>
<dbReference type="InterPro" id="IPR038113">
    <property type="entry name" value="MITD1_C_sf"/>
</dbReference>